<keyword evidence="5" id="KW-1133">Transmembrane helix</keyword>
<protein>
    <submittedName>
        <fullName evidence="9">Unannotated protein</fullName>
    </submittedName>
</protein>
<organism evidence="9">
    <name type="scientific">freshwater metagenome</name>
    <dbReference type="NCBI Taxonomy" id="449393"/>
    <lineage>
        <taxon>unclassified sequences</taxon>
        <taxon>metagenomes</taxon>
        <taxon>ecological metagenomes</taxon>
    </lineage>
</organism>
<gene>
    <name evidence="10" type="ORF">UFOPK2656_01132</name>
    <name evidence="11" type="ORF">UFOPK3099_01641</name>
    <name evidence="12" type="ORF">UFOPK3267_00517</name>
    <name evidence="13" type="ORF">UFOPK3651_01492</name>
    <name evidence="9" type="ORF">UFOPK4189_01521</name>
</gene>
<name>A0A6J6A3P6_9ZZZZ</name>
<dbReference type="EMBL" id="CAFAAV010000127">
    <property type="protein sequence ID" value="CAB4825324.1"/>
    <property type="molecule type" value="Genomic_DNA"/>
</dbReference>
<keyword evidence="3" id="KW-0812">Transmembrane</keyword>
<dbReference type="EMBL" id="CAESGF010000007">
    <property type="protein sequence ID" value="CAB4363746.1"/>
    <property type="molecule type" value="Genomic_DNA"/>
</dbReference>
<evidence type="ECO:0000256" key="8">
    <source>
        <dbReference type="SAM" id="MobiDB-lite"/>
    </source>
</evidence>
<evidence type="ECO:0000313" key="9">
    <source>
        <dbReference type="EMBL" id="CAB4363746.1"/>
    </source>
</evidence>
<sequence length="151" mass="16251">MFNIQGSELVFLLLIALLVLGPEKLPDAIRKFTKTYAEFKKVAGGFQGELRSVLDEPMRELRGTADAIRQAANLDGVENPADVLRQAANFDGDDPAAAPTAPAARPQPAVSEIAPRPAAEQREATLNFGDPRARRRDAEAQAESTPEDAAE</sequence>
<evidence type="ECO:0000313" key="12">
    <source>
        <dbReference type="EMBL" id="CAB4847638.1"/>
    </source>
</evidence>
<evidence type="ECO:0000313" key="10">
    <source>
        <dbReference type="EMBL" id="CAB4718315.1"/>
    </source>
</evidence>
<feature type="compositionally biased region" description="Low complexity" evidence="8">
    <location>
        <begin position="95"/>
        <end position="109"/>
    </location>
</feature>
<dbReference type="PANTHER" id="PTHR33162">
    <property type="entry name" value="SEC-INDEPENDENT PROTEIN TRANSLOCASE PROTEIN TATA, CHLOROPLASTIC"/>
    <property type="match status" value="1"/>
</dbReference>
<dbReference type="EMBL" id="CAEZYF010000005">
    <property type="protein sequence ID" value="CAB4718315.1"/>
    <property type="molecule type" value="Genomic_DNA"/>
</dbReference>
<keyword evidence="4" id="KW-0653">Protein transport</keyword>
<evidence type="ECO:0000313" key="11">
    <source>
        <dbReference type="EMBL" id="CAB4825324.1"/>
    </source>
</evidence>
<evidence type="ECO:0000256" key="4">
    <source>
        <dbReference type="ARBA" id="ARBA00022927"/>
    </source>
</evidence>
<dbReference type="GO" id="GO:0016020">
    <property type="term" value="C:membrane"/>
    <property type="evidence" value="ECO:0007669"/>
    <property type="project" value="UniProtKB-SubCell"/>
</dbReference>
<evidence type="ECO:0000256" key="6">
    <source>
        <dbReference type="ARBA" id="ARBA00023010"/>
    </source>
</evidence>
<evidence type="ECO:0000256" key="3">
    <source>
        <dbReference type="ARBA" id="ARBA00022692"/>
    </source>
</evidence>
<dbReference type="GO" id="GO:0015031">
    <property type="term" value="P:protein transport"/>
    <property type="evidence" value="ECO:0007669"/>
    <property type="project" value="UniProtKB-KW"/>
</dbReference>
<dbReference type="EMBL" id="CAFBIY010000018">
    <property type="protein sequence ID" value="CAB4847638.1"/>
    <property type="molecule type" value="Genomic_DNA"/>
</dbReference>
<evidence type="ECO:0000313" key="13">
    <source>
        <dbReference type="EMBL" id="CAB4931277.1"/>
    </source>
</evidence>
<dbReference type="InterPro" id="IPR003369">
    <property type="entry name" value="TatA/B/E"/>
</dbReference>
<dbReference type="PANTHER" id="PTHR33162:SF1">
    <property type="entry name" value="SEC-INDEPENDENT PROTEIN TRANSLOCASE PROTEIN TATA, CHLOROPLASTIC"/>
    <property type="match status" value="1"/>
</dbReference>
<comment type="subcellular location">
    <subcellularLocation>
        <location evidence="1">Membrane</location>
        <topology evidence="1">Single-pass membrane protein</topology>
    </subcellularLocation>
</comment>
<evidence type="ECO:0000256" key="2">
    <source>
        <dbReference type="ARBA" id="ARBA00022448"/>
    </source>
</evidence>
<dbReference type="Pfam" id="PF02416">
    <property type="entry name" value="TatA_B_E"/>
    <property type="match status" value="1"/>
</dbReference>
<keyword evidence="2" id="KW-0813">Transport</keyword>
<evidence type="ECO:0000256" key="1">
    <source>
        <dbReference type="ARBA" id="ARBA00004167"/>
    </source>
</evidence>
<accession>A0A6J6A3P6</accession>
<evidence type="ECO:0000256" key="7">
    <source>
        <dbReference type="ARBA" id="ARBA00023136"/>
    </source>
</evidence>
<keyword evidence="6" id="KW-0811">Translocation</keyword>
<feature type="region of interest" description="Disordered" evidence="8">
    <location>
        <begin position="87"/>
        <end position="151"/>
    </location>
</feature>
<dbReference type="AlphaFoldDB" id="A0A6J6A3P6"/>
<proteinExistence type="predicted"/>
<reference evidence="9" key="1">
    <citation type="submission" date="2020-05" db="EMBL/GenBank/DDBJ databases">
        <authorList>
            <person name="Chiriac C."/>
            <person name="Salcher M."/>
            <person name="Ghai R."/>
            <person name="Kavagutti S V."/>
        </authorList>
    </citation>
    <scope>NUCLEOTIDE SEQUENCE</scope>
</reference>
<dbReference type="EMBL" id="CAFBMT010000007">
    <property type="protein sequence ID" value="CAB4931277.1"/>
    <property type="molecule type" value="Genomic_DNA"/>
</dbReference>
<evidence type="ECO:0000256" key="5">
    <source>
        <dbReference type="ARBA" id="ARBA00022989"/>
    </source>
</evidence>
<dbReference type="Gene3D" id="1.20.5.3310">
    <property type="match status" value="1"/>
</dbReference>
<dbReference type="PRINTS" id="PR01506">
    <property type="entry name" value="TATBPROTEIN"/>
</dbReference>
<keyword evidence="7" id="KW-0472">Membrane</keyword>